<accession>A0ABX1VFP5</accession>
<dbReference type="Proteomes" id="UP000609651">
    <property type="component" value="Unassembled WGS sequence"/>
</dbReference>
<protein>
    <submittedName>
        <fullName evidence="2">Uncharacterized protein</fullName>
    </submittedName>
</protein>
<evidence type="ECO:0000313" key="3">
    <source>
        <dbReference type="Proteomes" id="UP000609651"/>
    </source>
</evidence>
<dbReference type="EMBL" id="WTPX01000109">
    <property type="protein sequence ID" value="NNJ26949.1"/>
    <property type="molecule type" value="Genomic_DNA"/>
</dbReference>
<name>A0ABX1VFP5_9PLAN</name>
<sequence length="272" mass="29003">MHRGAFGRRFAEILAESEGESPPPGAGPPDARSRISSRQHAAEGGDPLQKLVVVGGRVRAPVAADGGAVHVAVRAVAVRVLGDAGAGLGGNVPRERSGLRSAALTDRKECLSGSWWSRVRGFISGQPHRVFGRGRMPGEGGEDDRRLGSVSADGIAAHRFLGAVQHDCGRRRPRRWPGERQRKLARAPLGHLWRLEIGSPAPVLSSPAHGGRCGACSFRPDSRPPPNLGPLRKVACRRSWPHRLRTAIGRAAPARRGGGLQRSAGWSRDRQG</sequence>
<evidence type="ECO:0000256" key="1">
    <source>
        <dbReference type="SAM" id="MobiDB-lite"/>
    </source>
</evidence>
<gene>
    <name evidence="2" type="ORF">LzC2_30450</name>
</gene>
<keyword evidence="3" id="KW-1185">Reference proteome</keyword>
<feature type="region of interest" description="Disordered" evidence="1">
    <location>
        <begin position="247"/>
        <end position="272"/>
    </location>
</feature>
<proteinExistence type="predicted"/>
<evidence type="ECO:0000313" key="2">
    <source>
        <dbReference type="EMBL" id="NNJ26949.1"/>
    </source>
</evidence>
<comment type="caution">
    <text evidence="2">The sequence shown here is derived from an EMBL/GenBank/DDBJ whole genome shotgun (WGS) entry which is preliminary data.</text>
</comment>
<feature type="region of interest" description="Disordered" evidence="1">
    <location>
        <begin position="15"/>
        <end position="47"/>
    </location>
</feature>
<organism evidence="2 3">
    <name type="scientific">Alienimonas chondri</name>
    <dbReference type="NCBI Taxonomy" id="2681879"/>
    <lineage>
        <taxon>Bacteria</taxon>
        <taxon>Pseudomonadati</taxon>
        <taxon>Planctomycetota</taxon>
        <taxon>Planctomycetia</taxon>
        <taxon>Planctomycetales</taxon>
        <taxon>Planctomycetaceae</taxon>
        <taxon>Alienimonas</taxon>
    </lineage>
</organism>
<reference evidence="2 3" key="1">
    <citation type="journal article" date="2020" name="Syst. Appl. Microbiol.">
        <title>Alienimonas chondri sp. nov., a novel planctomycete isolated from the biofilm of the red alga Chondrus crispus.</title>
        <authorList>
            <person name="Vitorino I."/>
            <person name="Albuquerque L."/>
            <person name="Wiegand S."/>
            <person name="Kallscheuer N."/>
            <person name="da Costa M.S."/>
            <person name="Lobo-da-Cunha A."/>
            <person name="Jogler C."/>
            <person name="Lage O.M."/>
        </authorList>
    </citation>
    <scope>NUCLEOTIDE SEQUENCE [LARGE SCALE GENOMIC DNA]</scope>
    <source>
        <strain evidence="2 3">LzC2</strain>
    </source>
</reference>